<dbReference type="EMBL" id="MU003790">
    <property type="protein sequence ID" value="KAF2721408.1"/>
    <property type="molecule type" value="Genomic_DNA"/>
</dbReference>
<proteinExistence type="inferred from homology"/>
<sequence length="486" mass="52581">MQTLTGFIPCDALISANLSHTVYLPSSALYPELVAGSWALNTRKSPWCFALPSSACEVSQILTALRSAGDGAGDWHIAVRSGGHGSDDSNNIAIGVTIDLSQLNATTYDAATNIASIGTGARWLDVYVELEKYGVSVTGGRQGIVGVGGFVLGGGNSWYTARTGFSCDNVINYEVVLPSGKIINANATAHSDLWRALKGGSSNFGVVTRFDMQAFPARNLTIQTRTIGMDRAKEFVDAFAGFTDLDESFHNNALLSYMSYGPETNETTILVTEVNTVDNTNTTAFDAFNLIPTLVPGTKQSLSLVDSANSSSVAPSTLNAGTYLTIANDRRVLRYCIDQHDILVADLKTILGSEDFWTVVDFQPLPSYFAEIGARNGGNMLGLERDSRNKFMFVAGVTLLTSKGEEQYPRVHQKLSAMITRVEAFSKSVGSNEEFVYLNYAHANENPLGSYGKASVDHIRKVAHKYDPHGFMQKRVPGGFKIDRVK</sequence>
<dbReference type="OrthoDB" id="2151789at2759"/>
<dbReference type="Pfam" id="PF01565">
    <property type="entry name" value="FAD_binding_4"/>
    <property type="match status" value="1"/>
</dbReference>
<organism evidence="6 7">
    <name type="scientific">Polychaeton citri CBS 116435</name>
    <dbReference type="NCBI Taxonomy" id="1314669"/>
    <lineage>
        <taxon>Eukaryota</taxon>
        <taxon>Fungi</taxon>
        <taxon>Dikarya</taxon>
        <taxon>Ascomycota</taxon>
        <taxon>Pezizomycotina</taxon>
        <taxon>Dothideomycetes</taxon>
        <taxon>Dothideomycetidae</taxon>
        <taxon>Capnodiales</taxon>
        <taxon>Capnodiaceae</taxon>
        <taxon>Polychaeton</taxon>
    </lineage>
</organism>
<dbReference type="PROSITE" id="PS51387">
    <property type="entry name" value="FAD_PCMH"/>
    <property type="match status" value="1"/>
</dbReference>
<dbReference type="GO" id="GO:0016491">
    <property type="term" value="F:oxidoreductase activity"/>
    <property type="evidence" value="ECO:0007669"/>
    <property type="project" value="UniProtKB-KW"/>
</dbReference>
<keyword evidence="7" id="KW-1185">Reference proteome</keyword>
<evidence type="ECO:0000313" key="6">
    <source>
        <dbReference type="EMBL" id="KAF2721408.1"/>
    </source>
</evidence>
<dbReference type="AlphaFoldDB" id="A0A9P4UQ14"/>
<accession>A0A9P4UQ14</accession>
<name>A0A9P4UQ14_9PEZI</name>
<evidence type="ECO:0000259" key="5">
    <source>
        <dbReference type="PROSITE" id="PS51387"/>
    </source>
</evidence>
<comment type="caution">
    <text evidence="6">The sequence shown here is derived from an EMBL/GenBank/DDBJ whole genome shotgun (WGS) entry which is preliminary data.</text>
</comment>
<dbReference type="GO" id="GO:0071949">
    <property type="term" value="F:FAD binding"/>
    <property type="evidence" value="ECO:0007669"/>
    <property type="project" value="InterPro"/>
</dbReference>
<dbReference type="InterPro" id="IPR036318">
    <property type="entry name" value="FAD-bd_PCMH-like_sf"/>
</dbReference>
<dbReference type="Gene3D" id="3.30.465.10">
    <property type="match status" value="1"/>
</dbReference>
<evidence type="ECO:0000256" key="1">
    <source>
        <dbReference type="ARBA" id="ARBA00005466"/>
    </source>
</evidence>
<evidence type="ECO:0000256" key="2">
    <source>
        <dbReference type="ARBA" id="ARBA00022630"/>
    </source>
</evidence>
<dbReference type="InterPro" id="IPR016166">
    <property type="entry name" value="FAD-bd_PCMH"/>
</dbReference>
<dbReference type="PANTHER" id="PTHR42973:SF53">
    <property type="entry name" value="FAD-BINDING PCMH-TYPE DOMAIN-CONTAINING PROTEIN-RELATED"/>
    <property type="match status" value="1"/>
</dbReference>
<protein>
    <submittedName>
        <fullName evidence="6">FAD binding domain-containing protein</fullName>
    </submittedName>
</protein>
<evidence type="ECO:0000313" key="7">
    <source>
        <dbReference type="Proteomes" id="UP000799441"/>
    </source>
</evidence>
<feature type="domain" description="FAD-binding PCMH-type" evidence="5">
    <location>
        <begin position="42"/>
        <end position="217"/>
    </location>
</feature>
<evidence type="ECO:0000256" key="4">
    <source>
        <dbReference type="ARBA" id="ARBA00023002"/>
    </source>
</evidence>
<evidence type="ECO:0000256" key="3">
    <source>
        <dbReference type="ARBA" id="ARBA00022827"/>
    </source>
</evidence>
<dbReference type="InterPro" id="IPR006094">
    <property type="entry name" value="Oxid_FAD_bind_N"/>
</dbReference>
<keyword evidence="3" id="KW-0274">FAD</keyword>
<comment type="similarity">
    <text evidence="1">Belongs to the oxygen-dependent FAD-linked oxidoreductase family.</text>
</comment>
<dbReference type="Proteomes" id="UP000799441">
    <property type="component" value="Unassembled WGS sequence"/>
</dbReference>
<keyword evidence="4" id="KW-0560">Oxidoreductase</keyword>
<dbReference type="InterPro" id="IPR016169">
    <property type="entry name" value="FAD-bd_PCMH_sub2"/>
</dbReference>
<dbReference type="PANTHER" id="PTHR42973">
    <property type="entry name" value="BINDING OXIDOREDUCTASE, PUTATIVE (AFU_ORTHOLOGUE AFUA_1G17690)-RELATED"/>
    <property type="match status" value="1"/>
</dbReference>
<dbReference type="SUPFAM" id="SSF56176">
    <property type="entry name" value="FAD-binding/transporter-associated domain-like"/>
    <property type="match status" value="1"/>
</dbReference>
<gene>
    <name evidence="6" type="ORF">K431DRAFT_303398</name>
</gene>
<reference evidence="6" key="1">
    <citation type="journal article" date="2020" name="Stud. Mycol.">
        <title>101 Dothideomycetes genomes: a test case for predicting lifestyles and emergence of pathogens.</title>
        <authorList>
            <person name="Haridas S."/>
            <person name="Albert R."/>
            <person name="Binder M."/>
            <person name="Bloem J."/>
            <person name="Labutti K."/>
            <person name="Salamov A."/>
            <person name="Andreopoulos B."/>
            <person name="Baker S."/>
            <person name="Barry K."/>
            <person name="Bills G."/>
            <person name="Bluhm B."/>
            <person name="Cannon C."/>
            <person name="Castanera R."/>
            <person name="Culley D."/>
            <person name="Daum C."/>
            <person name="Ezra D."/>
            <person name="Gonzalez J."/>
            <person name="Henrissat B."/>
            <person name="Kuo A."/>
            <person name="Liang C."/>
            <person name="Lipzen A."/>
            <person name="Lutzoni F."/>
            <person name="Magnuson J."/>
            <person name="Mondo S."/>
            <person name="Nolan M."/>
            <person name="Ohm R."/>
            <person name="Pangilinan J."/>
            <person name="Park H.-J."/>
            <person name="Ramirez L."/>
            <person name="Alfaro M."/>
            <person name="Sun H."/>
            <person name="Tritt A."/>
            <person name="Yoshinaga Y."/>
            <person name="Zwiers L.-H."/>
            <person name="Turgeon B."/>
            <person name="Goodwin S."/>
            <person name="Spatafora J."/>
            <person name="Crous P."/>
            <person name="Grigoriev I."/>
        </authorList>
    </citation>
    <scope>NUCLEOTIDE SEQUENCE</scope>
    <source>
        <strain evidence="6">CBS 116435</strain>
    </source>
</reference>
<dbReference type="InterPro" id="IPR050416">
    <property type="entry name" value="FAD-linked_Oxidoreductase"/>
</dbReference>
<keyword evidence="2" id="KW-0285">Flavoprotein</keyword>